<dbReference type="OrthoDB" id="5296964at2759"/>
<dbReference type="AlphaFoldDB" id="A0A9P4UVQ0"/>
<proteinExistence type="predicted"/>
<gene>
    <name evidence="1" type="ORF">EJ04DRAFT_571318</name>
</gene>
<reference evidence="1" key="1">
    <citation type="journal article" date="2020" name="Stud. Mycol.">
        <title>101 Dothideomycetes genomes: a test case for predicting lifestyles and emergence of pathogens.</title>
        <authorList>
            <person name="Haridas S."/>
            <person name="Albert R."/>
            <person name="Binder M."/>
            <person name="Bloem J."/>
            <person name="Labutti K."/>
            <person name="Salamov A."/>
            <person name="Andreopoulos B."/>
            <person name="Baker S."/>
            <person name="Barry K."/>
            <person name="Bills G."/>
            <person name="Bluhm B."/>
            <person name="Cannon C."/>
            <person name="Castanera R."/>
            <person name="Culley D."/>
            <person name="Daum C."/>
            <person name="Ezra D."/>
            <person name="Gonzalez J."/>
            <person name="Henrissat B."/>
            <person name="Kuo A."/>
            <person name="Liang C."/>
            <person name="Lipzen A."/>
            <person name="Lutzoni F."/>
            <person name="Magnuson J."/>
            <person name="Mondo S."/>
            <person name="Nolan M."/>
            <person name="Ohm R."/>
            <person name="Pangilinan J."/>
            <person name="Park H.-J."/>
            <person name="Ramirez L."/>
            <person name="Alfaro M."/>
            <person name="Sun H."/>
            <person name="Tritt A."/>
            <person name="Yoshinaga Y."/>
            <person name="Zwiers L.-H."/>
            <person name="Turgeon B."/>
            <person name="Goodwin S."/>
            <person name="Spatafora J."/>
            <person name="Crous P."/>
            <person name="Grigoriev I."/>
        </authorList>
    </citation>
    <scope>NUCLEOTIDE SEQUENCE</scope>
    <source>
        <strain evidence="1">CBS 125425</strain>
    </source>
</reference>
<keyword evidence="2" id="KW-1185">Reference proteome</keyword>
<name>A0A9P4UVQ0_9PLEO</name>
<sequence>MSTQVLDLYVAFGNRRGNDTVHWILLVVPRNRLSNRGLTKDQMSTGRQPVTLS</sequence>
<accession>A0A9P4UVQ0</accession>
<organism evidence="1 2">
    <name type="scientific">Polyplosphaeria fusca</name>
    <dbReference type="NCBI Taxonomy" id="682080"/>
    <lineage>
        <taxon>Eukaryota</taxon>
        <taxon>Fungi</taxon>
        <taxon>Dikarya</taxon>
        <taxon>Ascomycota</taxon>
        <taxon>Pezizomycotina</taxon>
        <taxon>Dothideomycetes</taxon>
        <taxon>Pleosporomycetidae</taxon>
        <taxon>Pleosporales</taxon>
        <taxon>Tetraplosphaeriaceae</taxon>
        <taxon>Polyplosphaeria</taxon>
    </lineage>
</organism>
<evidence type="ECO:0000313" key="2">
    <source>
        <dbReference type="Proteomes" id="UP000799444"/>
    </source>
</evidence>
<protein>
    <submittedName>
        <fullName evidence="1">Uncharacterized protein</fullName>
    </submittedName>
</protein>
<evidence type="ECO:0000313" key="1">
    <source>
        <dbReference type="EMBL" id="KAF2726405.1"/>
    </source>
</evidence>
<comment type="caution">
    <text evidence="1">The sequence shown here is derived from an EMBL/GenBank/DDBJ whole genome shotgun (WGS) entry which is preliminary data.</text>
</comment>
<dbReference type="Proteomes" id="UP000799444">
    <property type="component" value="Unassembled WGS sequence"/>
</dbReference>
<dbReference type="EMBL" id="ML996534">
    <property type="protein sequence ID" value="KAF2726405.1"/>
    <property type="molecule type" value="Genomic_DNA"/>
</dbReference>